<dbReference type="PROSITE" id="PS50905">
    <property type="entry name" value="FERRITIN_LIKE"/>
    <property type="match status" value="1"/>
</dbReference>
<evidence type="ECO:0000313" key="4">
    <source>
        <dbReference type="Proteomes" id="UP000191153"/>
    </source>
</evidence>
<dbReference type="EMBL" id="FUWX01000016">
    <property type="protein sequence ID" value="SJZ94386.1"/>
    <property type="molecule type" value="Genomic_DNA"/>
</dbReference>
<protein>
    <submittedName>
        <fullName evidence="3">Rubrerythrin</fullName>
    </submittedName>
</protein>
<evidence type="ECO:0000313" key="3">
    <source>
        <dbReference type="EMBL" id="SJZ94386.1"/>
    </source>
</evidence>
<dbReference type="GO" id="GO:0046872">
    <property type="term" value="F:metal ion binding"/>
    <property type="evidence" value="ECO:0007669"/>
    <property type="project" value="InterPro"/>
</dbReference>
<gene>
    <name evidence="3" type="ORF">SAMN02745174_02016</name>
</gene>
<dbReference type="Proteomes" id="UP000191153">
    <property type="component" value="Unassembled WGS sequence"/>
</dbReference>
<comment type="cofactor">
    <cofactor evidence="1">
        <name>Fe(3+)</name>
        <dbReference type="ChEBI" id="CHEBI:29034"/>
    </cofactor>
</comment>
<evidence type="ECO:0000259" key="2">
    <source>
        <dbReference type="PROSITE" id="PS50905"/>
    </source>
</evidence>
<dbReference type="AlphaFoldDB" id="A0A1T4PSY3"/>
<dbReference type="InterPro" id="IPR012347">
    <property type="entry name" value="Ferritin-like"/>
</dbReference>
<dbReference type="PANTHER" id="PTHR43865:SF1">
    <property type="entry name" value="RUBRERYTHRIN-RELATED"/>
    <property type="match status" value="1"/>
</dbReference>
<dbReference type="Pfam" id="PF02915">
    <property type="entry name" value="Rubrerythrin"/>
    <property type="match status" value="1"/>
</dbReference>
<accession>A0A1T4PSY3</accession>
<name>A0A1T4PSY3_9FUSO</name>
<dbReference type="STRING" id="180163.SAMN02745174_02016"/>
<keyword evidence="4" id="KW-1185">Reference proteome</keyword>
<organism evidence="3 4">
    <name type="scientific">Cetobacterium ceti</name>
    <dbReference type="NCBI Taxonomy" id="180163"/>
    <lineage>
        <taxon>Bacteria</taxon>
        <taxon>Fusobacteriati</taxon>
        <taxon>Fusobacteriota</taxon>
        <taxon>Fusobacteriia</taxon>
        <taxon>Fusobacteriales</taxon>
        <taxon>Fusobacteriaceae</taxon>
        <taxon>Cetobacterium</taxon>
    </lineage>
</organism>
<proteinExistence type="predicted"/>
<dbReference type="PANTHER" id="PTHR43865">
    <property type="entry name" value="RUBRERYTHRIN-RELATED"/>
    <property type="match status" value="1"/>
</dbReference>
<evidence type="ECO:0000256" key="1">
    <source>
        <dbReference type="ARBA" id="ARBA00001965"/>
    </source>
</evidence>
<dbReference type="RefSeq" id="WP_078694470.1">
    <property type="nucleotide sequence ID" value="NZ_FUWX01000016.1"/>
</dbReference>
<dbReference type="InterPro" id="IPR052364">
    <property type="entry name" value="Rubrerythrin"/>
</dbReference>
<dbReference type="SUPFAM" id="SSF47240">
    <property type="entry name" value="Ferritin-like"/>
    <property type="match status" value="1"/>
</dbReference>
<dbReference type="InterPro" id="IPR009078">
    <property type="entry name" value="Ferritin-like_SF"/>
</dbReference>
<sequence>MEFLKSKTYQNIVNSYRGEISGSILYKLLEKKAQEENYKNLAIIFEQFSLEEEGHGNILKQFIKEDISKYELSLFEIDNLKNMVQSTIQNLHIFSQGEKKAGEETYVVYSKIAKEEGYDNISKIFLDLAKLEIKHGLRLEEELNNI</sequence>
<dbReference type="InterPro" id="IPR009040">
    <property type="entry name" value="Ferritin-like_diiron"/>
</dbReference>
<dbReference type="InterPro" id="IPR003251">
    <property type="entry name" value="Rr_diiron-bd_dom"/>
</dbReference>
<feature type="domain" description="Ferritin-like diiron" evidence="2">
    <location>
        <begin position="2"/>
        <end position="146"/>
    </location>
</feature>
<dbReference type="GO" id="GO:0016491">
    <property type="term" value="F:oxidoreductase activity"/>
    <property type="evidence" value="ECO:0007669"/>
    <property type="project" value="InterPro"/>
</dbReference>
<reference evidence="3 4" key="1">
    <citation type="submission" date="2017-02" db="EMBL/GenBank/DDBJ databases">
        <authorList>
            <person name="Peterson S.W."/>
        </authorList>
    </citation>
    <scope>NUCLEOTIDE SEQUENCE [LARGE SCALE GENOMIC DNA]</scope>
    <source>
        <strain evidence="3 4">ATCC 700028</strain>
    </source>
</reference>
<dbReference type="Gene3D" id="1.20.1260.10">
    <property type="match status" value="1"/>
</dbReference>